<evidence type="ECO:0000313" key="7">
    <source>
        <dbReference type="Proteomes" id="UP000469734"/>
    </source>
</evidence>
<reference evidence="6 7" key="1">
    <citation type="submission" date="2019-12" db="EMBL/GenBank/DDBJ databases">
        <title>Novel species isolated from a subtropical stream in China.</title>
        <authorList>
            <person name="Lu H."/>
        </authorList>
    </citation>
    <scope>NUCLEOTIDE SEQUENCE [LARGE SCALE GENOMIC DNA]</scope>
    <source>
        <strain evidence="6 7">FT134W</strain>
    </source>
</reference>
<evidence type="ECO:0000256" key="4">
    <source>
        <dbReference type="ARBA" id="ARBA00023136"/>
    </source>
</evidence>
<comment type="caution">
    <text evidence="6">The sequence shown here is derived from an EMBL/GenBank/DDBJ whole genome shotgun (WGS) entry which is preliminary data.</text>
</comment>
<evidence type="ECO:0000256" key="3">
    <source>
        <dbReference type="ARBA" id="ARBA00022989"/>
    </source>
</evidence>
<dbReference type="Pfam" id="PF13564">
    <property type="entry name" value="DoxX_2"/>
    <property type="match status" value="1"/>
</dbReference>
<keyword evidence="3 5" id="KW-1133">Transmembrane helix</keyword>
<accession>A0A7X4KIB2</accession>
<dbReference type="EMBL" id="WWCR01000038">
    <property type="protein sequence ID" value="MYM75426.1"/>
    <property type="molecule type" value="Genomic_DNA"/>
</dbReference>
<proteinExistence type="predicted"/>
<dbReference type="RefSeq" id="WP_161052113.1">
    <property type="nucleotide sequence ID" value="NZ_WWCR01000038.1"/>
</dbReference>
<feature type="transmembrane region" description="Helical" evidence="5">
    <location>
        <begin position="113"/>
        <end position="133"/>
    </location>
</feature>
<organism evidence="6 7">
    <name type="scientific">Duganella margarita</name>
    <dbReference type="NCBI Taxonomy" id="2692170"/>
    <lineage>
        <taxon>Bacteria</taxon>
        <taxon>Pseudomonadati</taxon>
        <taxon>Pseudomonadota</taxon>
        <taxon>Betaproteobacteria</taxon>
        <taxon>Burkholderiales</taxon>
        <taxon>Oxalobacteraceae</taxon>
        <taxon>Telluria group</taxon>
        <taxon>Duganella</taxon>
    </lineage>
</organism>
<gene>
    <name evidence="6" type="ORF">GTP56_24970</name>
</gene>
<evidence type="ECO:0000256" key="1">
    <source>
        <dbReference type="ARBA" id="ARBA00004141"/>
    </source>
</evidence>
<feature type="transmembrane region" description="Helical" evidence="5">
    <location>
        <begin position="60"/>
        <end position="80"/>
    </location>
</feature>
<name>A0A7X4KIB2_9BURK</name>
<sequence>MTAPTLPSSGMRGGALNTGLWIAQWLFAASFVGAALMKLAMPIAQLATIWPWTGELAPTLVRLLGVIDLLGGLGVLLPSLARIKPRLTVVAAIASVALQLCAMAFHASRGELAALPVNVVFIATAIFIAWGRWSRHPLYPKA</sequence>
<dbReference type="AlphaFoldDB" id="A0A7X4KIB2"/>
<dbReference type="InterPro" id="IPR032808">
    <property type="entry name" value="DoxX"/>
</dbReference>
<dbReference type="GO" id="GO:0016020">
    <property type="term" value="C:membrane"/>
    <property type="evidence" value="ECO:0007669"/>
    <property type="project" value="UniProtKB-SubCell"/>
</dbReference>
<dbReference type="Proteomes" id="UP000469734">
    <property type="component" value="Unassembled WGS sequence"/>
</dbReference>
<evidence type="ECO:0000256" key="2">
    <source>
        <dbReference type="ARBA" id="ARBA00022692"/>
    </source>
</evidence>
<keyword evidence="4 5" id="KW-0472">Membrane</keyword>
<evidence type="ECO:0000313" key="6">
    <source>
        <dbReference type="EMBL" id="MYM75426.1"/>
    </source>
</evidence>
<comment type="subcellular location">
    <subcellularLocation>
        <location evidence="1">Membrane</location>
        <topology evidence="1">Multi-pass membrane protein</topology>
    </subcellularLocation>
</comment>
<feature type="transmembrane region" description="Helical" evidence="5">
    <location>
        <begin position="20"/>
        <end position="40"/>
    </location>
</feature>
<protein>
    <submittedName>
        <fullName evidence="6">DoxX family protein</fullName>
    </submittedName>
</protein>
<feature type="transmembrane region" description="Helical" evidence="5">
    <location>
        <begin position="87"/>
        <end position="107"/>
    </location>
</feature>
<keyword evidence="2 5" id="KW-0812">Transmembrane</keyword>
<evidence type="ECO:0000256" key="5">
    <source>
        <dbReference type="SAM" id="Phobius"/>
    </source>
</evidence>